<gene>
    <name evidence="1" type="ORF">C1SCF055_LOCUS25559</name>
</gene>
<reference evidence="2" key="2">
    <citation type="submission" date="2024-04" db="EMBL/GenBank/DDBJ databases">
        <authorList>
            <person name="Chen Y."/>
            <person name="Shah S."/>
            <person name="Dougan E. K."/>
            <person name="Thang M."/>
            <person name="Chan C."/>
        </authorList>
    </citation>
    <scope>NUCLEOTIDE SEQUENCE [LARGE SCALE GENOMIC DNA]</scope>
</reference>
<dbReference type="Proteomes" id="UP001152797">
    <property type="component" value="Unassembled WGS sequence"/>
</dbReference>
<comment type="caution">
    <text evidence="1">The sequence shown here is derived from an EMBL/GenBank/DDBJ whole genome shotgun (WGS) entry which is preliminary data.</text>
</comment>
<name>A0A9P1CVH8_9DINO</name>
<accession>A0A9P1CVH8</accession>
<evidence type="ECO:0000313" key="3">
    <source>
        <dbReference type="Proteomes" id="UP001152797"/>
    </source>
</evidence>
<dbReference type="EMBL" id="CAMXCT010002615">
    <property type="protein sequence ID" value="CAI3999347.1"/>
    <property type="molecule type" value="Genomic_DNA"/>
</dbReference>
<proteinExistence type="predicted"/>
<evidence type="ECO:0000313" key="1">
    <source>
        <dbReference type="EMBL" id="CAI3999347.1"/>
    </source>
</evidence>
<sequence length="162" mass="16994">FTCGAAVTLSGQLPERFIRAKVAMSEFNFLQAVKQAIRAIGNGQGTELDGITLHAAGHQALPYRQLCQAASDPPDSTEKLSVALRRLALASCDALVVHLPPLPAKVAVSAVASMVVLPRGARTVVEVISIFQSGFMGAPATSGALLLDEIFEVRQIRSSAGK</sequence>
<dbReference type="EMBL" id="CAMXCT020002615">
    <property type="protein sequence ID" value="CAL1152722.1"/>
    <property type="molecule type" value="Genomic_DNA"/>
</dbReference>
<protein>
    <submittedName>
        <fullName evidence="1">Uncharacterized protein</fullName>
    </submittedName>
</protein>
<reference evidence="1" key="1">
    <citation type="submission" date="2022-10" db="EMBL/GenBank/DDBJ databases">
        <authorList>
            <person name="Chen Y."/>
            <person name="Dougan E. K."/>
            <person name="Chan C."/>
            <person name="Rhodes N."/>
            <person name="Thang M."/>
        </authorList>
    </citation>
    <scope>NUCLEOTIDE SEQUENCE</scope>
</reference>
<organism evidence="1">
    <name type="scientific">Cladocopium goreaui</name>
    <dbReference type="NCBI Taxonomy" id="2562237"/>
    <lineage>
        <taxon>Eukaryota</taxon>
        <taxon>Sar</taxon>
        <taxon>Alveolata</taxon>
        <taxon>Dinophyceae</taxon>
        <taxon>Suessiales</taxon>
        <taxon>Symbiodiniaceae</taxon>
        <taxon>Cladocopium</taxon>
    </lineage>
</organism>
<dbReference type="EMBL" id="CAMXCT030002615">
    <property type="protein sequence ID" value="CAL4786659.1"/>
    <property type="molecule type" value="Genomic_DNA"/>
</dbReference>
<evidence type="ECO:0000313" key="2">
    <source>
        <dbReference type="EMBL" id="CAL1152722.1"/>
    </source>
</evidence>
<keyword evidence="3" id="KW-1185">Reference proteome</keyword>
<dbReference type="AlphaFoldDB" id="A0A9P1CVH8"/>
<feature type="non-terminal residue" evidence="1">
    <location>
        <position position="1"/>
    </location>
</feature>